<dbReference type="Gene3D" id="3.40.630.10">
    <property type="entry name" value="Zn peptidases"/>
    <property type="match status" value="1"/>
</dbReference>
<evidence type="ECO:0000313" key="6">
    <source>
        <dbReference type="Proteomes" id="UP000030706"/>
    </source>
</evidence>
<evidence type="ECO:0000313" key="5">
    <source>
        <dbReference type="EMBL" id="KEQ85077.1"/>
    </source>
</evidence>
<accession>A0A074XSW0</accession>
<keyword evidence="1 5" id="KW-0808">Transferase</keyword>
<proteinExistence type="inferred from homology"/>
<dbReference type="FunFam" id="3.40.630.10:FF:000074">
    <property type="entry name" value="Peptide hydrolase"/>
    <property type="match status" value="1"/>
</dbReference>
<dbReference type="GO" id="GO:0008233">
    <property type="term" value="F:peptidase activity"/>
    <property type="evidence" value="ECO:0007669"/>
    <property type="project" value="UniProtKB-KW"/>
</dbReference>
<keyword evidence="2" id="KW-0012">Acyltransferase</keyword>
<protein>
    <recommendedName>
        <fullName evidence="3">Peptide hydrolase</fullName>
        <ecNumber evidence="3">3.4.-.-</ecNumber>
    </recommendedName>
</protein>
<keyword evidence="3" id="KW-0732">Signal</keyword>
<dbReference type="EMBL" id="KL584981">
    <property type="protein sequence ID" value="KEQ85077.1"/>
    <property type="molecule type" value="Genomic_DNA"/>
</dbReference>
<keyword evidence="3" id="KW-0645">Protease</keyword>
<dbReference type="GeneID" id="40742843"/>
<keyword evidence="3" id="KW-0378">Hydrolase</keyword>
<sequence length="373" mass="41065">MIISRVVGLLGLLSGAVAYKTLSDDSLRDIADPGDDFDIKNGALLAPILQPRVPGTPGSTAVLTHFVNFFQKSLPEWELSFQNSSSKTPLSGNDEVPFRNLIATRDPPWAQQGHVGRLALVAHYDSKIDPPGFIGAIDSAAPCAMLMHAARSLDAALTKKWAAMESDGETELEEAGGIQIILLDGEEAFKVWTHDDSIYGARSLAEEWEQTMHPAASTYRTPLDAIDLFVLLDLLGSAKPTVPSFFRTTHWAYSNMAAAEARLRSLKQLETAPADVFLREANKKETDRWLGGAIEDDHIPFQARGVDILHMIPAPFPAVWHKMTDDGEHLDIPTVKDWAKIVTAFAAEWMELDGYLSPPKKRNAMPELDRTEL</sequence>
<dbReference type="GO" id="GO:0006508">
    <property type="term" value="P:proteolysis"/>
    <property type="evidence" value="ECO:0007669"/>
    <property type="project" value="UniProtKB-KW"/>
</dbReference>
<dbReference type="InterPro" id="IPR040234">
    <property type="entry name" value="QC/QCL"/>
</dbReference>
<comment type="similarity">
    <text evidence="3">Belongs to the peptidase M28 family.</text>
</comment>
<feature type="signal peptide" evidence="3">
    <location>
        <begin position="1"/>
        <end position="18"/>
    </location>
</feature>
<dbReference type="GO" id="GO:0008270">
    <property type="term" value="F:zinc ion binding"/>
    <property type="evidence" value="ECO:0007669"/>
    <property type="project" value="TreeGrafter"/>
</dbReference>
<evidence type="ECO:0000256" key="1">
    <source>
        <dbReference type="ARBA" id="ARBA00022679"/>
    </source>
</evidence>
<feature type="domain" description="Peptidase M28" evidence="4">
    <location>
        <begin position="116"/>
        <end position="345"/>
    </location>
</feature>
<dbReference type="EC" id="3.4.-.-" evidence="3"/>
<keyword evidence="3" id="KW-0862">Zinc</keyword>
<dbReference type="PANTHER" id="PTHR12283:SF6">
    <property type="entry name" value="GLUTAMINYL-PEPTIDE CYCLOTRANSFERASE-RELATED"/>
    <property type="match status" value="1"/>
</dbReference>
<dbReference type="InterPro" id="IPR007484">
    <property type="entry name" value="Peptidase_M28"/>
</dbReference>
<reference evidence="5 6" key="1">
    <citation type="journal article" date="2014" name="BMC Genomics">
        <title>Genome sequencing of four Aureobasidium pullulans varieties: biotechnological potential, stress tolerance, and description of new species.</title>
        <authorList>
            <person name="Gostin Ar C."/>
            <person name="Ohm R.A."/>
            <person name="Kogej T."/>
            <person name="Sonjak S."/>
            <person name="Turk M."/>
            <person name="Zajc J."/>
            <person name="Zalar P."/>
            <person name="Grube M."/>
            <person name="Sun H."/>
            <person name="Han J."/>
            <person name="Sharma A."/>
            <person name="Chiniquy J."/>
            <person name="Ngan C.Y."/>
            <person name="Lipzen A."/>
            <person name="Barry K."/>
            <person name="Grigoriev I.V."/>
            <person name="Gunde-Cimerman N."/>
        </authorList>
    </citation>
    <scope>NUCLEOTIDE SEQUENCE [LARGE SCALE GENOMIC DNA]</scope>
    <source>
        <strain evidence="5 6">EXF-150</strain>
    </source>
</reference>
<dbReference type="GO" id="GO:0016603">
    <property type="term" value="F:glutaminyl-peptide cyclotransferase activity"/>
    <property type="evidence" value="ECO:0007669"/>
    <property type="project" value="InterPro"/>
</dbReference>
<dbReference type="CDD" id="cd03880">
    <property type="entry name" value="M28_QC_like"/>
    <property type="match status" value="1"/>
</dbReference>
<dbReference type="Proteomes" id="UP000030706">
    <property type="component" value="Unassembled WGS sequence"/>
</dbReference>
<dbReference type="InterPro" id="IPR037457">
    <property type="entry name" value="M28_QC"/>
</dbReference>
<dbReference type="RefSeq" id="XP_029761264.1">
    <property type="nucleotide sequence ID" value="XM_029900537.1"/>
</dbReference>
<dbReference type="PANTHER" id="PTHR12283">
    <property type="entry name" value="GLUTAMINYL-PEPTIDE CYCLOTRANSFERASE"/>
    <property type="match status" value="1"/>
</dbReference>
<dbReference type="OrthoDB" id="3907302at2759"/>
<keyword evidence="6" id="KW-1185">Reference proteome</keyword>
<dbReference type="SUPFAM" id="SSF53187">
    <property type="entry name" value="Zn-dependent exopeptidases"/>
    <property type="match status" value="1"/>
</dbReference>
<keyword evidence="3" id="KW-0479">Metal-binding</keyword>
<dbReference type="HOGENOM" id="CLU_045003_0_0_1"/>
<feature type="chain" id="PRO_5005104494" description="Peptide hydrolase" evidence="3">
    <location>
        <begin position="19"/>
        <end position="373"/>
    </location>
</feature>
<evidence type="ECO:0000259" key="4">
    <source>
        <dbReference type="Pfam" id="PF04389"/>
    </source>
</evidence>
<dbReference type="STRING" id="1043002.A0A074XSW0"/>
<name>A0A074XSW0_AURPU</name>
<gene>
    <name evidence="5" type="ORF">M438DRAFT_272132</name>
</gene>
<dbReference type="Pfam" id="PF04389">
    <property type="entry name" value="Peptidase_M28"/>
    <property type="match status" value="1"/>
</dbReference>
<organism evidence="5 6">
    <name type="scientific">Aureobasidium pullulans EXF-150</name>
    <dbReference type="NCBI Taxonomy" id="1043002"/>
    <lineage>
        <taxon>Eukaryota</taxon>
        <taxon>Fungi</taxon>
        <taxon>Dikarya</taxon>
        <taxon>Ascomycota</taxon>
        <taxon>Pezizomycotina</taxon>
        <taxon>Dothideomycetes</taxon>
        <taxon>Dothideomycetidae</taxon>
        <taxon>Dothideales</taxon>
        <taxon>Saccotheciaceae</taxon>
        <taxon>Aureobasidium</taxon>
    </lineage>
</organism>
<dbReference type="AlphaFoldDB" id="A0A074XSW0"/>
<evidence type="ECO:0000256" key="3">
    <source>
        <dbReference type="RuleBase" id="RU361240"/>
    </source>
</evidence>
<evidence type="ECO:0000256" key="2">
    <source>
        <dbReference type="ARBA" id="ARBA00023315"/>
    </source>
</evidence>